<dbReference type="PANTHER" id="PTHR38657:SF1">
    <property type="entry name" value="SLR1343 PROTEIN"/>
    <property type="match status" value="1"/>
</dbReference>
<proteinExistence type="predicted"/>
<dbReference type="Gene3D" id="1.25.40.80">
    <property type="match status" value="1"/>
</dbReference>
<accession>B8GR61</accession>
<reference evidence="2 3" key="1">
    <citation type="journal article" date="2011" name="Stand. Genomic Sci.">
        <title>Complete genome sequence of 'Thioalkalivibrio sulfidophilus' HL-EbGr7.</title>
        <authorList>
            <person name="Muyzer G."/>
            <person name="Sorokin D.Y."/>
            <person name="Mavromatis K."/>
            <person name="Lapidus A."/>
            <person name="Clum A."/>
            <person name="Ivanova N."/>
            <person name="Pati A."/>
            <person name="d'Haeseleer P."/>
            <person name="Woyke T."/>
            <person name="Kyrpides N.C."/>
        </authorList>
    </citation>
    <scope>NUCLEOTIDE SEQUENCE [LARGE SCALE GENOMIC DNA]</scope>
    <source>
        <strain evidence="2 3">HL-EbGR7</strain>
    </source>
</reference>
<dbReference type="EMBL" id="CP001339">
    <property type="protein sequence ID" value="ACL72481.1"/>
    <property type="molecule type" value="Genomic_DNA"/>
</dbReference>
<dbReference type="KEGG" id="tgr:Tgr7_1396"/>
<dbReference type="GO" id="GO:0016829">
    <property type="term" value="F:lyase activity"/>
    <property type="evidence" value="ECO:0007669"/>
    <property type="project" value="UniProtKB-KW"/>
</dbReference>
<dbReference type="RefSeq" id="WP_012637964.1">
    <property type="nucleotide sequence ID" value="NC_011901.1"/>
</dbReference>
<evidence type="ECO:0000256" key="1">
    <source>
        <dbReference type="SAM" id="MobiDB-lite"/>
    </source>
</evidence>
<dbReference type="STRING" id="396588.Tgr7_1396"/>
<dbReference type="Gene3D" id="1.10.10.1710">
    <property type="entry name" value="Deoxyribodipyrimidine photolyase-related"/>
    <property type="match status" value="1"/>
</dbReference>
<keyword evidence="2" id="KW-0456">Lyase</keyword>
<gene>
    <name evidence="2" type="ordered locus">Tgr7_1396</name>
</gene>
<name>B8GR61_THISH</name>
<sequence length="524" mass="59976" precursor="true">MEASSRSELGPPVRHLIVVLGDQLDPRARPLVALDPARDCLWMAEVTGESTHVWSHKARSTLFLAAMRHFRDACLQAGRPLVYHRLGHHPHGSLAEALATDLARLRPERVILTRPGDHRVLQSLTRVCDSAGVPLEIREDAHFLVSLESFRHWAGRRKQTRLEHFYRHVREQMGVLMEDGEPAGGRWNFDTENRKPLPRAGPGMLRAPLGFEPDALTREAMADVERHFPDHPGSLASFDWPVSPEQARAALEDFIDHRLPAFGPYQDALWTGEPWLYHARISAALNLKLISPREVIEAAEAAWREGRAPLASVEGFIRQVLGWREYVRGLYWQHMPEWLEWNALEAGEALPGFYWTGETDMRCLAETLGQTLELGYAHHIQRLMVTGLFAQLLGVRPPALHEWYLAVYVDAVEWVELPNTLGMSQYADGGRMASKPYVASGQYIKRMSNYCEHCRYRPDQAVGEQACPFTTLYWDFLDRHRARFSRHPRTTLQWRNLERISPERLAAIRRKAQDIRTTLTGDRT</sequence>
<dbReference type="InterPro" id="IPR007357">
    <property type="entry name" value="PhrB-like"/>
</dbReference>
<dbReference type="InterPro" id="IPR052551">
    <property type="entry name" value="UV-DNA_repair_photolyase"/>
</dbReference>
<dbReference type="InterPro" id="IPR036134">
    <property type="entry name" value="Crypto/Photolyase_FAD-like_sf"/>
</dbReference>
<evidence type="ECO:0000313" key="2">
    <source>
        <dbReference type="EMBL" id="ACL72481.1"/>
    </source>
</evidence>
<dbReference type="AlphaFoldDB" id="B8GR61"/>
<dbReference type="InterPro" id="IPR014729">
    <property type="entry name" value="Rossmann-like_a/b/a_fold"/>
</dbReference>
<dbReference type="SUPFAM" id="SSF48173">
    <property type="entry name" value="Cryptochrome/photolyase FAD-binding domain"/>
    <property type="match status" value="1"/>
</dbReference>
<dbReference type="OrthoDB" id="5288100at2"/>
<dbReference type="Proteomes" id="UP000002383">
    <property type="component" value="Chromosome"/>
</dbReference>
<dbReference type="HOGENOM" id="CLU_031632_1_0_6"/>
<dbReference type="Gene3D" id="3.40.50.620">
    <property type="entry name" value="HUPs"/>
    <property type="match status" value="1"/>
</dbReference>
<dbReference type="Pfam" id="PF04244">
    <property type="entry name" value="DPRP"/>
    <property type="match status" value="1"/>
</dbReference>
<dbReference type="Gene3D" id="1.10.579.10">
    <property type="entry name" value="DNA Cyclobutane Dipyrimidine Photolyase, subunit A, domain 3"/>
    <property type="match status" value="1"/>
</dbReference>
<evidence type="ECO:0000313" key="3">
    <source>
        <dbReference type="Proteomes" id="UP000002383"/>
    </source>
</evidence>
<dbReference type="PANTHER" id="PTHR38657">
    <property type="entry name" value="SLR1343 PROTEIN"/>
    <property type="match status" value="1"/>
</dbReference>
<dbReference type="eggNOG" id="COG3046">
    <property type="taxonomic scope" value="Bacteria"/>
</dbReference>
<keyword evidence="3" id="KW-1185">Reference proteome</keyword>
<feature type="region of interest" description="Disordered" evidence="1">
    <location>
        <begin position="184"/>
        <end position="204"/>
    </location>
</feature>
<organism evidence="2 3">
    <name type="scientific">Thioalkalivibrio sulfidiphilus (strain HL-EbGR7)</name>
    <dbReference type="NCBI Taxonomy" id="396588"/>
    <lineage>
        <taxon>Bacteria</taxon>
        <taxon>Pseudomonadati</taxon>
        <taxon>Pseudomonadota</taxon>
        <taxon>Gammaproteobacteria</taxon>
        <taxon>Chromatiales</taxon>
        <taxon>Ectothiorhodospiraceae</taxon>
        <taxon>Thioalkalivibrio</taxon>
    </lineage>
</organism>
<protein>
    <submittedName>
        <fullName evidence="2">DNA photolyase</fullName>
    </submittedName>
</protein>